<evidence type="ECO:0000256" key="1">
    <source>
        <dbReference type="SAM" id="MobiDB-lite"/>
    </source>
</evidence>
<organism evidence="2">
    <name type="scientific">freshwater metagenome</name>
    <dbReference type="NCBI Taxonomy" id="449393"/>
    <lineage>
        <taxon>unclassified sequences</taxon>
        <taxon>metagenomes</taxon>
        <taxon>ecological metagenomes</taxon>
    </lineage>
</organism>
<protein>
    <submittedName>
        <fullName evidence="2">Unannotated protein</fullName>
    </submittedName>
</protein>
<feature type="compositionally biased region" description="Low complexity" evidence="1">
    <location>
        <begin position="227"/>
        <end position="236"/>
    </location>
</feature>
<feature type="region of interest" description="Disordered" evidence="1">
    <location>
        <begin position="170"/>
        <end position="236"/>
    </location>
</feature>
<gene>
    <name evidence="2" type="ORF">UFOPK3564_00224</name>
</gene>
<sequence length="328" mass="35491">MTSLAIPTAELEQMKGLASLLPGEAPELFAKMIFGRGLGMGPAQSLSQIDFVKGKCELTANAQASRMRAYVGPWGERYDYEVVDLTNEICTLRFWRRWPADRDRDDELLGESSFSMDDAKTAGIANGMYAKYARNMLLSRAMSNGVAWFAPETTYGVRVYAIGEMDPSRDHAVPELPAGDEPTAPVVEAPDDASRQIEQAPTELPTQAAQEAREPAPAAPPAEKQPEPAQKAAPAATDELKRAFKELRARGNAKNFGNAQYHALLTDAGVPENNDLGARMRAATQEQVVQMIANTEFLDAVQPEGQQQTIDGTADELPAQAPAEGVLA</sequence>
<feature type="region of interest" description="Disordered" evidence="1">
    <location>
        <begin position="304"/>
        <end position="328"/>
    </location>
</feature>
<reference evidence="2" key="1">
    <citation type="submission" date="2020-05" db="EMBL/GenBank/DDBJ databases">
        <authorList>
            <person name="Chiriac C."/>
            <person name="Salcher M."/>
            <person name="Ghai R."/>
            <person name="Kavagutti S V."/>
        </authorList>
    </citation>
    <scope>NUCLEOTIDE SEQUENCE</scope>
</reference>
<dbReference type="EMBL" id="CAFBMK010000007">
    <property type="protein sequence ID" value="CAB4894622.1"/>
    <property type="molecule type" value="Genomic_DNA"/>
</dbReference>
<evidence type="ECO:0000313" key="2">
    <source>
        <dbReference type="EMBL" id="CAB4894622.1"/>
    </source>
</evidence>
<dbReference type="AlphaFoldDB" id="A0A6J7FF80"/>
<accession>A0A6J7FF80</accession>
<name>A0A6J7FF80_9ZZZZ</name>
<proteinExistence type="predicted"/>